<protein>
    <submittedName>
        <fullName evidence="3">DUF341 domain protein</fullName>
    </submittedName>
</protein>
<dbReference type="GO" id="GO:0005634">
    <property type="term" value="C:nucleus"/>
    <property type="evidence" value="ECO:0007669"/>
    <property type="project" value="TreeGrafter"/>
</dbReference>
<keyword evidence="1" id="KW-0378">Hydrolase</keyword>
<gene>
    <name evidence="3" type="ORF">BP01DRAFT_88645</name>
</gene>
<dbReference type="InterPro" id="IPR029058">
    <property type="entry name" value="AB_hydrolase_fold"/>
</dbReference>
<dbReference type="RefSeq" id="XP_025430083.1">
    <property type="nucleotide sequence ID" value="XM_025580201.1"/>
</dbReference>
<dbReference type="STRING" id="1450539.A0A318Z9L7"/>
<dbReference type="GO" id="GO:0005737">
    <property type="term" value="C:cytoplasm"/>
    <property type="evidence" value="ECO:0007669"/>
    <property type="project" value="TreeGrafter"/>
</dbReference>
<evidence type="ECO:0000256" key="1">
    <source>
        <dbReference type="ARBA" id="ARBA00022801"/>
    </source>
</evidence>
<dbReference type="Proteomes" id="UP000248349">
    <property type="component" value="Unassembled WGS sequence"/>
</dbReference>
<dbReference type="InterPro" id="IPR005645">
    <property type="entry name" value="FSH-like_dom"/>
</dbReference>
<keyword evidence="4" id="KW-1185">Reference proteome</keyword>
<evidence type="ECO:0000313" key="4">
    <source>
        <dbReference type="Proteomes" id="UP000248349"/>
    </source>
</evidence>
<dbReference type="OrthoDB" id="414698at2759"/>
<organism evidence="3 4">
    <name type="scientific">Aspergillus saccharolyticus JOP 1030-1</name>
    <dbReference type="NCBI Taxonomy" id="1450539"/>
    <lineage>
        <taxon>Eukaryota</taxon>
        <taxon>Fungi</taxon>
        <taxon>Dikarya</taxon>
        <taxon>Ascomycota</taxon>
        <taxon>Pezizomycotina</taxon>
        <taxon>Eurotiomycetes</taxon>
        <taxon>Eurotiomycetidae</taxon>
        <taxon>Eurotiales</taxon>
        <taxon>Aspergillaceae</taxon>
        <taxon>Aspergillus</taxon>
        <taxon>Aspergillus subgen. Circumdati</taxon>
    </lineage>
</organism>
<dbReference type="PANTHER" id="PTHR48070">
    <property type="entry name" value="ESTERASE OVCA2"/>
    <property type="match status" value="1"/>
</dbReference>
<reference evidence="3 4" key="1">
    <citation type="submission" date="2016-12" db="EMBL/GenBank/DDBJ databases">
        <title>The genomes of Aspergillus section Nigri reveals drivers in fungal speciation.</title>
        <authorList>
            <consortium name="DOE Joint Genome Institute"/>
            <person name="Vesth T.C."/>
            <person name="Nybo J."/>
            <person name="Theobald S."/>
            <person name="Brandl J."/>
            <person name="Frisvad J.C."/>
            <person name="Nielsen K.F."/>
            <person name="Lyhne E.K."/>
            <person name="Kogle M.E."/>
            <person name="Kuo A."/>
            <person name="Riley R."/>
            <person name="Clum A."/>
            <person name="Nolan M."/>
            <person name="Lipzen A."/>
            <person name="Salamov A."/>
            <person name="Henrissat B."/>
            <person name="Wiebenga A."/>
            <person name="De Vries R.P."/>
            <person name="Grigoriev I.V."/>
            <person name="Mortensen U.H."/>
            <person name="Andersen M.R."/>
            <person name="Baker S.E."/>
        </authorList>
    </citation>
    <scope>NUCLEOTIDE SEQUENCE [LARGE SCALE GENOMIC DNA]</scope>
    <source>
        <strain evidence="3 4">JOP 1030-1</strain>
    </source>
</reference>
<dbReference type="SUPFAM" id="SSF53474">
    <property type="entry name" value="alpha/beta-Hydrolases"/>
    <property type="match status" value="1"/>
</dbReference>
<feature type="domain" description="Serine hydrolase" evidence="2">
    <location>
        <begin position="39"/>
        <end position="171"/>
    </location>
</feature>
<dbReference type="GeneID" id="37081430"/>
<evidence type="ECO:0000259" key="2">
    <source>
        <dbReference type="Pfam" id="PF03959"/>
    </source>
</evidence>
<dbReference type="GO" id="GO:0016787">
    <property type="term" value="F:hydrolase activity"/>
    <property type="evidence" value="ECO:0007669"/>
    <property type="project" value="UniProtKB-KW"/>
</dbReference>
<accession>A0A318Z9L7</accession>
<evidence type="ECO:0000313" key="3">
    <source>
        <dbReference type="EMBL" id="PYH44101.1"/>
    </source>
</evidence>
<dbReference type="PANTHER" id="PTHR48070:SF7">
    <property type="entry name" value="SERINE HYDROLASE FSH DOMAIN-CONTAINING PROTEIN-RELATED"/>
    <property type="match status" value="1"/>
</dbReference>
<sequence>MRFLCLHGMGTNSHVFETQLCIEAFYPASDQYFAYYHAHPQSITEALSQLHRYLEEEGPFDGAIGFSQGACLIATYLIHQTQQAPSQPLPVRCAIFFSAARPFHVPSLQAGEIHWLDEPGLPPVTPLALPTAHLWGTGDAEYGDQSQQFCGMCEEGLREVHLHALGHEIPGPRAKEEVQGCVRAINRTIERAGIDR</sequence>
<dbReference type="AlphaFoldDB" id="A0A318Z9L7"/>
<name>A0A318Z9L7_9EURO</name>
<dbReference type="InterPro" id="IPR050593">
    <property type="entry name" value="LovG"/>
</dbReference>
<proteinExistence type="predicted"/>
<dbReference type="EMBL" id="KZ821239">
    <property type="protein sequence ID" value="PYH44101.1"/>
    <property type="molecule type" value="Genomic_DNA"/>
</dbReference>
<dbReference type="Gene3D" id="3.40.50.1820">
    <property type="entry name" value="alpha/beta hydrolase"/>
    <property type="match status" value="1"/>
</dbReference>
<dbReference type="Pfam" id="PF03959">
    <property type="entry name" value="FSH1"/>
    <property type="match status" value="1"/>
</dbReference>
<dbReference type="GO" id="GO:0019748">
    <property type="term" value="P:secondary metabolic process"/>
    <property type="evidence" value="ECO:0007669"/>
    <property type="project" value="TreeGrafter"/>
</dbReference>